<proteinExistence type="predicted"/>
<evidence type="ECO:0000313" key="2">
    <source>
        <dbReference type="EMBL" id="MEU8133981.1"/>
    </source>
</evidence>
<dbReference type="EMBL" id="JBEZFP010000020">
    <property type="protein sequence ID" value="MEU8133981.1"/>
    <property type="molecule type" value="Genomic_DNA"/>
</dbReference>
<gene>
    <name evidence="2" type="ORF">AB0C36_10760</name>
</gene>
<reference evidence="2 3" key="1">
    <citation type="submission" date="2024-06" db="EMBL/GenBank/DDBJ databases">
        <title>The Natural Products Discovery Center: Release of the First 8490 Sequenced Strains for Exploring Actinobacteria Biosynthetic Diversity.</title>
        <authorList>
            <person name="Kalkreuter E."/>
            <person name="Kautsar S.A."/>
            <person name="Yang D."/>
            <person name="Bader C.D."/>
            <person name="Teijaro C.N."/>
            <person name="Fluegel L."/>
            <person name="Davis C.M."/>
            <person name="Simpson J.R."/>
            <person name="Lauterbach L."/>
            <person name="Steele A.D."/>
            <person name="Gui C."/>
            <person name="Meng S."/>
            <person name="Li G."/>
            <person name="Viehrig K."/>
            <person name="Ye F."/>
            <person name="Su P."/>
            <person name="Kiefer A.F."/>
            <person name="Nichols A."/>
            <person name="Cepeda A.J."/>
            <person name="Yan W."/>
            <person name="Fan B."/>
            <person name="Jiang Y."/>
            <person name="Adhikari A."/>
            <person name="Zheng C.-J."/>
            <person name="Schuster L."/>
            <person name="Cowan T.M."/>
            <person name="Smanski M.J."/>
            <person name="Chevrette M.G."/>
            <person name="De Carvalho L.P.S."/>
            <person name="Shen B."/>
        </authorList>
    </citation>
    <scope>NUCLEOTIDE SEQUENCE [LARGE SCALE GENOMIC DNA]</scope>
    <source>
        <strain evidence="2 3">NPDC048946</strain>
    </source>
</reference>
<keyword evidence="3" id="KW-1185">Reference proteome</keyword>
<feature type="region of interest" description="Disordered" evidence="1">
    <location>
        <begin position="1"/>
        <end position="46"/>
    </location>
</feature>
<dbReference type="Proteomes" id="UP001551482">
    <property type="component" value="Unassembled WGS sequence"/>
</dbReference>
<comment type="caution">
    <text evidence="2">The sequence shown here is derived from an EMBL/GenBank/DDBJ whole genome shotgun (WGS) entry which is preliminary data.</text>
</comment>
<sequence>MKATSWRPVVDEMQLRHRSTQYPSNQAPLRDPGYGQIYGNNGRYQT</sequence>
<organism evidence="2 3">
    <name type="scientific">Streptodolium elevatio</name>
    <dbReference type="NCBI Taxonomy" id="3157996"/>
    <lineage>
        <taxon>Bacteria</taxon>
        <taxon>Bacillati</taxon>
        <taxon>Actinomycetota</taxon>
        <taxon>Actinomycetes</taxon>
        <taxon>Kitasatosporales</taxon>
        <taxon>Streptomycetaceae</taxon>
        <taxon>Streptodolium</taxon>
    </lineage>
</organism>
<evidence type="ECO:0000313" key="3">
    <source>
        <dbReference type="Proteomes" id="UP001551482"/>
    </source>
</evidence>
<dbReference type="RefSeq" id="WP_358352272.1">
    <property type="nucleotide sequence ID" value="NZ_JBEZFP010000020.1"/>
</dbReference>
<name>A0ABV3DE13_9ACTN</name>
<protein>
    <submittedName>
        <fullName evidence="2">Uncharacterized protein</fullName>
    </submittedName>
</protein>
<accession>A0ABV3DE13</accession>
<evidence type="ECO:0000256" key="1">
    <source>
        <dbReference type="SAM" id="MobiDB-lite"/>
    </source>
</evidence>